<keyword evidence="1" id="KW-0732">Signal</keyword>
<feature type="chain" id="PRO_5004888623" evidence="1">
    <location>
        <begin position="22"/>
        <end position="63"/>
    </location>
</feature>
<sequence length="63" mass="7216">RTVMAFCWFVFLWQIFGFLESCATLHAFVRVSRGLGRDGHPCRALLYINAVIKVTQNIKRGLS</sequence>
<gene>
    <name evidence="2" type="ORF">COCCADRAFT_99276</name>
</gene>
<evidence type="ECO:0000313" key="3">
    <source>
        <dbReference type="Proteomes" id="UP000053841"/>
    </source>
</evidence>
<evidence type="ECO:0000313" key="2">
    <source>
        <dbReference type="EMBL" id="EUC32214.1"/>
    </source>
</evidence>
<dbReference type="RefSeq" id="XP_007713490.1">
    <property type="nucleotide sequence ID" value="XM_007715300.1"/>
</dbReference>
<organism evidence="2 3">
    <name type="scientific">Cochliobolus carbonum (strain 26-R-13)</name>
    <name type="common">Maize leaf spot fungus</name>
    <name type="synonym">Bipolaris zeicola</name>
    <dbReference type="NCBI Taxonomy" id="930089"/>
    <lineage>
        <taxon>Eukaryota</taxon>
        <taxon>Fungi</taxon>
        <taxon>Dikarya</taxon>
        <taxon>Ascomycota</taxon>
        <taxon>Pezizomycotina</taxon>
        <taxon>Dothideomycetes</taxon>
        <taxon>Pleosporomycetidae</taxon>
        <taxon>Pleosporales</taxon>
        <taxon>Pleosporineae</taxon>
        <taxon>Pleosporaceae</taxon>
        <taxon>Bipolaris</taxon>
    </lineage>
</organism>
<dbReference type="KEGG" id="bze:COCCADRAFT_99276"/>
<reference evidence="2 3" key="1">
    <citation type="journal article" date="2013" name="PLoS Genet.">
        <title>Comparative genome structure, secondary metabolite, and effector coding capacity across Cochliobolus pathogens.</title>
        <authorList>
            <person name="Condon B.J."/>
            <person name="Leng Y."/>
            <person name="Wu D."/>
            <person name="Bushley K.E."/>
            <person name="Ohm R.A."/>
            <person name="Otillar R."/>
            <person name="Martin J."/>
            <person name="Schackwitz W."/>
            <person name="Grimwood J."/>
            <person name="MohdZainudin N."/>
            <person name="Xue C."/>
            <person name="Wang R."/>
            <person name="Manning V.A."/>
            <person name="Dhillon B."/>
            <person name="Tu Z.J."/>
            <person name="Steffenson B.J."/>
            <person name="Salamov A."/>
            <person name="Sun H."/>
            <person name="Lowry S."/>
            <person name="LaButti K."/>
            <person name="Han J."/>
            <person name="Copeland A."/>
            <person name="Lindquist E."/>
            <person name="Barry K."/>
            <person name="Schmutz J."/>
            <person name="Baker S.E."/>
            <person name="Ciuffetti L.M."/>
            <person name="Grigoriev I.V."/>
            <person name="Zhong S."/>
            <person name="Turgeon B.G."/>
        </authorList>
    </citation>
    <scope>NUCLEOTIDE SEQUENCE [LARGE SCALE GENOMIC DNA]</scope>
    <source>
        <strain evidence="2 3">26-R-13</strain>
    </source>
</reference>
<dbReference type="Proteomes" id="UP000053841">
    <property type="component" value="Unassembled WGS sequence"/>
</dbReference>
<proteinExistence type="predicted"/>
<dbReference type="EMBL" id="KI964639">
    <property type="protein sequence ID" value="EUC32214.1"/>
    <property type="molecule type" value="Genomic_DNA"/>
</dbReference>
<protein>
    <submittedName>
        <fullName evidence="2">Uncharacterized protein</fullName>
    </submittedName>
</protein>
<dbReference type="AlphaFoldDB" id="W6Y9W4"/>
<evidence type="ECO:0000256" key="1">
    <source>
        <dbReference type="SAM" id="SignalP"/>
    </source>
</evidence>
<name>W6Y9W4_COCC2</name>
<feature type="non-terminal residue" evidence="2">
    <location>
        <position position="1"/>
    </location>
</feature>
<dbReference type="GeneID" id="19154768"/>
<accession>W6Y9W4</accession>
<feature type="signal peptide" evidence="1">
    <location>
        <begin position="1"/>
        <end position="21"/>
    </location>
</feature>
<dbReference type="HOGENOM" id="CLU_2891906_0_0_1"/>
<keyword evidence="3" id="KW-1185">Reference proteome</keyword>